<dbReference type="PANTHER" id="PTHR43760">
    <property type="entry name" value="ENDORIBONUCLEASE-RELATED"/>
    <property type="match status" value="1"/>
</dbReference>
<evidence type="ECO:0000259" key="1">
    <source>
        <dbReference type="Pfam" id="PF14588"/>
    </source>
</evidence>
<sequence length="164" mass="17416">MQNISLGVLEARIADLSLDLPQVSELKGNYRSYEIVGNLIYISGQLPMGPGGEISVVHTGRVGSKITESDGYDAARLCLLNVLAHARLGLGSLDRIVQCVRLGGFVNVEPDYTTPGLVMNGASDTIVDIMGSSGRHSRTTLGVASLPLGACVEVEAIFEFDPER</sequence>
<accession>A0A916W2T8</accession>
<dbReference type="InterPro" id="IPR013813">
    <property type="entry name" value="Endoribo_LPSP/chorism_mut-like"/>
</dbReference>
<dbReference type="SUPFAM" id="SSF55298">
    <property type="entry name" value="YjgF-like"/>
    <property type="match status" value="1"/>
</dbReference>
<dbReference type="Proteomes" id="UP000596977">
    <property type="component" value="Unassembled WGS sequence"/>
</dbReference>
<dbReference type="EMBL" id="BMKB01000008">
    <property type="protein sequence ID" value="GGA61705.1"/>
    <property type="molecule type" value="Genomic_DNA"/>
</dbReference>
<proteinExistence type="predicted"/>
<dbReference type="CDD" id="cd02199">
    <property type="entry name" value="YjgF_YER057c_UK114_like_1"/>
    <property type="match status" value="1"/>
</dbReference>
<dbReference type="InterPro" id="IPR035959">
    <property type="entry name" value="RutC-like_sf"/>
</dbReference>
<dbReference type="AlphaFoldDB" id="A0A916W2T8"/>
<organism evidence="2 3">
    <name type="scientific">Pelagibacterium lentulum</name>
    <dbReference type="NCBI Taxonomy" id="2029865"/>
    <lineage>
        <taxon>Bacteria</taxon>
        <taxon>Pseudomonadati</taxon>
        <taxon>Pseudomonadota</taxon>
        <taxon>Alphaproteobacteria</taxon>
        <taxon>Hyphomicrobiales</taxon>
        <taxon>Devosiaceae</taxon>
        <taxon>Pelagibacterium</taxon>
    </lineage>
</organism>
<name>A0A916W2T8_9HYPH</name>
<feature type="domain" description="Endoribonuclease L-PSP/chorismate mutase-like" evidence="1">
    <location>
        <begin position="10"/>
        <end position="152"/>
    </location>
</feature>
<reference evidence="2 3" key="1">
    <citation type="journal article" date="2014" name="Int. J. Syst. Evol. Microbiol.">
        <title>Complete genome sequence of Corynebacterium casei LMG S-19264T (=DSM 44701T), isolated from a smear-ripened cheese.</title>
        <authorList>
            <consortium name="US DOE Joint Genome Institute (JGI-PGF)"/>
            <person name="Walter F."/>
            <person name="Albersmeier A."/>
            <person name="Kalinowski J."/>
            <person name="Ruckert C."/>
        </authorList>
    </citation>
    <scope>NUCLEOTIDE SEQUENCE [LARGE SCALE GENOMIC DNA]</scope>
    <source>
        <strain evidence="2 3">CGMCC 1.15896</strain>
    </source>
</reference>
<comment type="caution">
    <text evidence="2">The sequence shown here is derived from an EMBL/GenBank/DDBJ whole genome shotgun (WGS) entry which is preliminary data.</text>
</comment>
<keyword evidence="3" id="KW-1185">Reference proteome</keyword>
<evidence type="ECO:0000313" key="2">
    <source>
        <dbReference type="EMBL" id="GGA61705.1"/>
    </source>
</evidence>
<evidence type="ECO:0000313" key="3">
    <source>
        <dbReference type="Proteomes" id="UP000596977"/>
    </source>
</evidence>
<dbReference type="Gene3D" id="3.30.1330.40">
    <property type="entry name" value="RutC-like"/>
    <property type="match status" value="1"/>
</dbReference>
<dbReference type="RefSeq" id="WP_244640884.1">
    <property type="nucleotide sequence ID" value="NZ_BMKB01000008.1"/>
</dbReference>
<dbReference type="Pfam" id="PF14588">
    <property type="entry name" value="YjgF_endoribonc"/>
    <property type="match status" value="1"/>
</dbReference>
<protein>
    <recommendedName>
        <fullName evidence="1">Endoribonuclease L-PSP/chorismate mutase-like domain-containing protein</fullName>
    </recommendedName>
</protein>
<dbReference type="PANTHER" id="PTHR43760:SF1">
    <property type="entry name" value="ENDORIBONUCLEASE L-PSP_CHORISMATE MUTASE-LIKE DOMAIN-CONTAINING PROTEIN"/>
    <property type="match status" value="1"/>
</dbReference>
<gene>
    <name evidence="2" type="ORF">GCM10011499_35040</name>
</gene>